<evidence type="ECO:0000313" key="1">
    <source>
        <dbReference type="EMBL" id="MFC3453361.1"/>
    </source>
</evidence>
<reference evidence="2" key="1">
    <citation type="journal article" date="2019" name="Int. J. Syst. Evol. Microbiol.">
        <title>The Global Catalogue of Microorganisms (GCM) 10K type strain sequencing project: providing services to taxonomists for standard genome sequencing and annotation.</title>
        <authorList>
            <consortium name="The Broad Institute Genomics Platform"/>
            <consortium name="The Broad Institute Genome Sequencing Center for Infectious Disease"/>
            <person name="Wu L."/>
            <person name="Ma J."/>
        </authorList>
    </citation>
    <scope>NUCLEOTIDE SEQUENCE [LARGE SCALE GENOMIC DNA]</scope>
    <source>
        <strain evidence="2">CGMCC 4.7676</strain>
    </source>
</reference>
<proteinExistence type="predicted"/>
<accession>A0ABV7P6G6</accession>
<name>A0ABV7P6G6_9PSEU</name>
<gene>
    <name evidence="1" type="ORF">ACFOSH_28325</name>
</gene>
<evidence type="ECO:0000313" key="2">
    <source>
        <dbReference type="Proteomes" id="UP001595645"/>
    </source>
</evidence>
<dbReference type="InterPro" id="IPR045683">
    <property type="entry name" value="DUF6192"/>
</dbReference>
<dbReference type="Pfam" id="PF19691">
    <property type="entry name" value="DUF6192"/>
    <property type="match status" value="1"/>
</dbReference>
<dbReference type="EMBL" id="JBHRWK010000048">
    <property type="protein sequence ID" value="MFC3453361.1"/>
    <property type="molecule type" value="Genomic_DNA"/>
</dbReference>
<organism evidence="1 2">
    <name type="scientific">Amycolatopsis speibonae</name>
    <dbReference type="NCBI Taxonomy" id="1450224"/>
    <lineage>
        <taxon>Bacteria</taxon>
        <taxon>Bacillati</taxon>
        <taxon>Actinomycetota</taxon>
        <taxon>Actinomycetes</taxon>
        <taxon>Pseudonocardiales</taxon>
        <taxon>Pseudonocardiaceae</taxon>
        <taxon>Amycolatopsis</taxon>
    </lineage>
</organism>
<dbReference type="Proteomes" id="UP001595645">
    <property type="component" value="Unassembled WGS sequence"/>
</dbReference>
<protein>
    <submittedName>
        <fullName evidence="1">DUF6192 family protein</fullName>
    </submittedName>
</protein>
<sequence length="87" mass="9684">MEHSSRSEILGLLYATTSFYSKAGRLVLALTDAPLTTDDRDLVLDRLQRVRAAAEWAEHAVTTGDTTMPPPAAAVLKRRYRRRGRTA</sequence>
<keyword evidence="2" id="KW-1185">Reference proteome</keyword>
<comment type="caution">
    <text evidence="1">The sequence shown here is derived from an EMBL/GenBank/DDBJ whole genome shotgun (WGS) entry which is preliminary data.</text>
</comment>
<dbReference type="RefSeq" id="WP_378242120.1">
    <property type="nucleotide sequence ID" value="NZ_JBHRWK010000048.1"/>
</dbReference>